<gene>
    <name evidence="1" type="ORF">GCM10011573_38400</name>
</gene>
<comment type="caution">
    <text evidence="1">The sequence shown here is derived from an EMBL/GenBank/DDBJ whole genome shotgun (WGS) entry which is preliminary data.</text>
</comment>
<evidence type="ECO:0000313" key="1">
    <source>
        <dbReference type="EMBL" id="GGD05220.1"/>
    </source>
</evidence>
<dbReference type="Proteomes" id="UP000630615">
    <property type="component" value="Unassembled WGS sequence"/>
</dbReference>
<organism evidence="1 2">
    <name type="scientific">Enterococcus wangshanyuanii</name>
    <dbReference type="NCBI Taxonomy" id="2005703"/>
    <lineage>
        <taxon>Bacteria</taxon>
        <taxon>Bacillati</taxon>
        <taxon>Bacillota</taxon>
        <taxon>Bacilli</taxon>
        <taxon>Lactobacillales</taxon>
        <taxon>Enterococcaceae</taxon>
        <taxon>Enterococcus</taxon>
    </lineage>
</organism>
<accession>A0ABQ1PW66</accession>
<evidence type="ECO:0000313" key="2">
    <source>
        <dbReference type="Proteomes" id="UP000630615"/>
    </source>
</evidence>
<reference evidence="2" key="1">
    <citation type="journal article" date="2019" name="Int. J. Syst. Evol. Microbiol.">
        <title>The Global Catalogue of Microorganisms (GCM) 10K type strain sequencing project: providing services to taxonomists for standard genome sequencing and annotation.</title>
        <authorList>
            <consortium name="The Broad Institute Genomics Platform"/>
            <consortium name="The Broad Institute Genome Sequencing Center for Infectious Disease"/>
            <person name="Wu L."/>
            <person name="Ma J."/>
        </authorList>
    </citation>
    <scope>NUCLEOTIDE SEQUENCE [LARGE SCALE GENOMIC DNA]</scope>
    <source>
        <strain evidence="2">CGMCC 1.15942</strain>
    </source>
</reference>
<protein>
    <recommendedName>
        <fullName evidence="3">Phage head morphogenesis protein</fullName>
    </recommendedName>
</protein>
<evidence type="ECO:0008006" key="3">
    <source>
        <dbReference type="Google" id="ProtNLM"/>
    </source>
</evidence>
<dbReference type="NCBIfam" id="TIGR01641">
    <property type="entry name" value="phageSPP1_gp7"/>
    <property type="match status" value="1"/>
</dbReference>
<proteinExistence type="predicted"/>
<dbReference type="EMBL" id="BMKI01000021">
    <property type="protein sequence ID" value="GGD05220.1"/>
    <property type="molecule type" value="Genomic_DNA"/>
</dbReference>
<keyword evidence="2" id="KW-1185">Reference proteome</keyword>
<name>A0ABQ1PW66_9ENTE</name>
<dbReference type="InterPro" id="IPR006528">
    <property type="entry name" value="Phage_head_morphogenesis_dom"/>
</dbReference>
<dbReference type="RefSeq" id="WP_120308905.1">
    <property type="nucleotide sequence ID" value="NZ_BMKI01000021.1"/>
</dbReference>
<sequence>MAKTPKLSKSALKYWEKRRDLEDKARLKLENETLKMITDIFPEALKRIQEKLLSQSDLHKINQQKLLEDVKRRDQEKYRKYIEDNYKSLMNSDEKYQAFIDEFFPAYDYAKVNRLLQIRSDIFSILAEEMIKKEADTKFNDRLDDFVNRVYNTNSNALGHILGTGDFSPLPKKEIERMLNYPWSGKTFSSRLWGNVSKLEQNLSQAIVNAVASGGGVTDALKTMRQDPTISDMFKLEKDKFNRAIENLVRTEYAHFAVEGINASFEEAGVKKSISWSAEDERVCSICGGYHGKEIKKGGIDPPYHTRCRCTKIPDIPDLGEDIDTLYESMFGDLLDEFAKNEWGIALNRPTEDKKRYNKNKGFFNFDPKDHQLSRNDAIKKID</sequence>